<proteinExistence type="predicted"/>
<dbReference type="OrthoDB" id="3169036at2759"/>
<protein>
    <submittedName>
        <fullName evidence="1">Nascent polypeptide-associated complex subunit alpha</fullName>
    </submittedName>
</protein>
<keyword evidence="2" id="KW-1185">Reference proteome</keyword>
<organism evidence="1 2">
    <name type="scientific">Trema orientale</name>
    <name type="common">Charcoal tree</name>
    <name type="synonym">Celtis orientalis</name>
    <dbReference type="NCBI Taxonomy" id="63057"/>
    <lineage>
        <taxon>Eukaryota</taxon>
        <taxon>Viridiplantae</taxon>
        <taxon>Streptophyta</taxon>
        <taxon>Embryophyta</taxon>
        <taxon>Tracheophyta</taxon>
        <taxon>Spermatophyta</taxon>
        <taxon>Magnoliopsida</taxon>
        <taxon>eudicotyledons</taxon>
        <taxon>Gunneridae</taxon>
        <taxon>Pentapetalae</taxon>
        <taxon>rosids</taxon>
        <taxon>fabids</taxon>
        <taxon>Rosales</taxon>
        <taxon>Cannabaceae</taxon>
        <taxon>Trema</taxon>
    </lineage>
</organism>
<dbReference type="EMBL" id="JXTC01000174">
    <property type="protein sequence ID" value="PON83693.1"/>
    <property type="molecule type" value="Genomic_DNA"/>
</dbReference>
<sequence>MPYTLLTGTLITTLPFDSIPQKAFHLNFPTQILLAKFELFYKTQAAQQFRMPDMSAVPAKPEEEVIDETGVEARDIDLVMTQAGVSRNKAVKAHDGDIVSAHHQSCLLKFLVQFKFPDYKFSKHNVIT</sequence>
<dbReference type="AlphaFoldDB" id="A0A2P5EDT3"/>
<dbReference type="InParanoid" id="A0A2P5EDT3"/>
<evidence type="ECO:0000313" key="2">
    <source>
        <dbReference type="Proteomes" id="UP000237000"/>
    </source>
</evidence>
<gene>
    <name evidence="1" type="ORF">TorRG33x02_204990</name>
</gene>
<comment type="caution">
    <text evidence="1">The sequence shown here is derived from an EMBL/GenBank/DDBJ whole genome shotgun (WGS) entry which is preliminary data.</text>
</comment>
<reference evidence="2" key="1">
    <citation type="submission" date="2016-06" db="EMBL/GenBank/DDBJ databases">
        <title>Parallel loss of symbiosis genes in relatives of nitrogen-fixing non-legume Parasponia.</title>
        <authorList>
            <person name="Van Velzen R."/>
            <person name="Holmer R."/>
            <person name="Bu F."/>
            <person name="Rutten L."/>
            <person name="Van Zeijl A."/>
            <person name="Liu W."/>
            <person name="Santuari L."/>
            <person name="Cao Q."/>
            <person name="Sharma T."/>
            <person name="Shen D."/>
            <person name="Roswanjaya Y."/>
            <person name="Wardhani T."/>
            <person name="Kalhor M.S."/>
            <person name="Jansen J."/>
            <person name="Van den Hoogen J."/>
            <person name="Gungor B."/>
            <person name="Hartog M."/>
            <person name="Hontelez J."/>
            <person name="Verver J."/>
            <person name="Yang W.-C."/>
            <person name="Schijlen E."/>
            <person name="Repin R."/>
            <person name="Schilthuizen M."/>
            <person name="Schranz E."/>
            <person name="Heidstra R."/>
            <person name="Miyata K."/>
            <person name="Fedorova E."/>
            <person name="Kohlen W."/>
            <person name="Bisseling T."/>
            <person name="Smit S."/>
            <person name="Geurts R."/>
        </authorList>
    </citation>
    <scope>NUCLEOTIDE SEQUENCE [LARGE SCALE GENOMIC DNA]</scope>
    <source>
        <strain evidence="2">cv. RG33-2</strain>
    </source>
</reference>
<accession>A0A2P5EDT3</accession>
<dbReference type="STRING" id="63057.A0A2P5EDT3"/>
<dbReference type="GO" id="GO:0005854">
    <property type="term" value="C:nascent polypeptide-associated complex"/>
    <property type="evidence" value="ECO:0007669"/>
    <property type="project" value="InterPro"/>
</dbReference>
<dbReference type="InterPro" id="IPR016641">
    <property type="entry name" value="EGD2/NACA0like"/>
</dbReference>
<dbReference type="PANTHER" id="PTHR21713">
    <property type="entry name" value="NASCENT POLYPEPTIDE ASSOCIATED COMPLEX ALPHA SUBUNIT-RELATED"/>
    <property type="match status" value="1"/>
</dbReference>
<dbReference type="Gene3D" id="1.10.8.10">
    <property type="entry name" value="DNA helicase RuvA subunit, C-terminal domain"/>
    <property type="match status" value="1"/>
</dbReference>
<dbReference type="Proteomes" id="UP000237000">
    <property type="component" value="Unassembled WGS sequence"/>
</dbReference>
<name>A0A2P5EDT3_TREOI</name>
<evidence type="ECO:0000313" key="1">
    <source>
        <dbReference type="EMBL" id="PON83693.1"/>
    </source>
</evidence>